<dbReference type="HGNC" id="HGNC:10683">
    <property type="gene designation" value="SDHD"/>
</dbReference>
<dbReference type="AlphaFoldDB" id="A0AAQ5BHH5"/>
<reference evidence="2 3" key="1">
    <citation type="journal article" date="2001" name="Nature">
        <title>Initial sequencing and analysis of the human genome.</title>
        <authorList>
            <consortium name="International Human Genome Sequencing Consortium"/>
            <person name="Lander E.S."/>
            <person name="Linton L.M."/>
            <person name="Birren B."/>
            <person name="Nusbaum C."/>
            <person name="Zody M.C."/>
            <person name="Baldwin J."/>
            <person name="Devon K."/>
            <person name="Dewar K."/>
            <person name="Doyle M."/>
            <person name="FitzHugh W."/>
            <person name="Funke R."/>
            <person name="Gage D."/>
            <person name="Harris K."/>
            <person name="Heaford A."/>
            <person name="Howland J."/>
            <person name="Kann L."/>
            <person name="Lehoczky J."/>
            <person name="LeVine R."/>
            <person name="McEwan P."/>
            <person name="McKernan K."/>
            <person name="Meldrim J."/>
            <person name="Mesirov J.P."/>
            <person name="Miranda C."/>
            <person name="Morris W."/>
            <person name="Naylor J."/>
            <person name="Raymond C."/>
            <person name="Rosetti M."/>
            <person name="Santos R."/>
            <person name="Sheridan A."/>
            <person name="Sougnez C."/>
            <person name="Stange-Thomann N."/>
            <person name="Stojanovic N."/>
            <person name="Subramanian A."/>
            <person name="Wyman D."/>
            <person name="Rogers J."/>
            <person name="Sulston J."/>
            <person name="Ainscough R."/>
            <person name="Beck S."/>
            <person name="Bentley D."/>
            <person name="Burton J."/>
            <person name="Clee C."/>
            <person name="Carter N."/>
            <person name="Coulson A."/>
            <person name="Deadman R."/>
            <person name="Deloukas P."/>
            <person name="Dunham A."/>
            <person name="Dunham I."/>
            <person name="Durbin R."/>
            <person name="French L."/>
            <person name="Grafham D."/>
            <person name="Gregory S."/>
            <person name="Hubbard T."/>
            <person name="Humphray S."/>
            <person name="Hunt A."/>
            <person name="Jones M."/>
            <person name="Lloyd C."/>
            <person name="McMurray A."/>
            <person name="Matthews L."/>
            <person name="Mercer S."/>
            <person name="Milne S."/>
            <person name="Mullikin J.C."/>
            <person name="Mungall A."/>
            <person name="Plumb R."/>
            <person name="Ross M."/>
            <person name="Shownkeen R."/>
            <person name="Sims S."/>
            <person name="Waterston R.H."/>
            <person name="Wilson R.K."/>
            <person name="Hillier L.W."/>
            <person name="McPherson J.D."/>
            <person name="Marra M.A."/>
            <person name="Mardis E.R."/>
            <person name="Fulton L.A."/>
            <person name="Chinwalla A.T."/>
            <person name="Pepin K.H."/>
            <person name="Gish W.R."/>
            <person name="Chissoe S.L."/>
            <person name="Wendl M.C."/>
            <person name="Delehaunty K.D."/>
            <person name="Miner T.L."/>
            <person name="Delehaunty A."/>
            <person name="Kramer J.B."/>
            <person name="Cook L.L."/>
            <person name="Fulton R.S."/>
            <person name="Johnson D.L."/>
            <person name="Minx P.J."/>
            <person name="Clifton S.W."/>
            <person name="Hawkins T."/>
            <person name="Branscomb E."/>
            <person name="Predki P."/>
            <person name="Richardson P."/>
            <person name="Wenning S."/>
            <person name="Slezak T."/>
            <person name="Doggett N."/>
            <person name="Cheng J.F."/>
            <person name="Olsen A."/>
            <person name="Lucas S."/>
            <person name="Elkin C."/>
            <person name="Uberbacher E."/>
            <person name="Frazier M."/>
            <person name="Gibbs R.A."/>
            <person name="Muzny D.M."/>
            <person name="Scherer S.E."/>
            <person name="Bouck J.B."/>
            <person name="Sodergren E.J."/>
            <person name="Worley K.C."/>
            <person name="Rives C.M."/>
            <person name="Gorrell J.H."/>
            <person name="Metzker M.L."/>
            <person name="Naylor S.L."/>
            <person name="Kucherlapati R.S."/>
            <person name="Nelson D.L."/>
            <person name="Weinstock G.M."/>
            <person name="Sakaki Y."/>
            <person name="Fujiyama A."/>
            <person name="Hattori M."/>
            <person name="Yada T."/>
            <person name="Toyoda A."/>
            <person name="Itoh T."/>
            <person name="Kawagoe C."/>
            <person name="Watanabe H."/>
            <person name="Totoki Y."/>
            <person name="Taylor T."/>
            <person name="Weissenbach J."/>
            <person name="Heilig R."/>
            <person name="Saurin W."/>
            <person name="Artiguenave F."/>
            <person name="Brottier P."/>
            <person name="Bruls T."/>
            <person name="Pelletier E."/>
            <person name="Robert C."/>
            <person name="Wincker P."/>
            <person name="Smith D.R."/>
            <person name="Doucette-Stamm L."/>
            <person name="Rubenfield M."/>
            <person name="Weinstock K."/>
            <person name="Lee H.M."/>
            <person name="Dubois J."/>
            <person name="Rosenthal A."/>
            <person name="Platzer M."/>
            <person name="Nyakatura G."/>
            <person name="Taudien S."/>
            <person name="Rump A."/>
            <person name="Yang H."/>
            <person name="Yu J."/>
            <person name="Wang J."/>
            <person name="Huang G."/>
            <person name="Gu J."/>
            <person name="Hood L."/>
            <person name="Rowen L."/>
            <person name="Madan A."/>
            <person name="Qin S."/>
            <person name="Davis R.W."/>
            <person name="Federspiel N.A."/>
            <person name="Abola A.P."/>
            <person name="Proctor M.J."/>
            <person name="Myers R.M."/>
            <person name="Schmutz J."/>
            <person name="Dickson M."/>
            <person name="Grimwood J."/>
            <person name="Cox D.R."/>
            <person name="Olson M.V."/>
            <person name="Kaul R."/>
            <person name="Raymond C."/>
            <person name="Shimizu N."/>
            <person name="Kawasaki K."/>
            <person name="Minoshima S."/>
            <person name="Evans G.A."/>
            <person name="Athanasiou M."/>
            <person name="Schultz R."/>
            <person name="Roe B.A."/>
            <person name="Chen F."/>
            <person name="Pan H."/>
            <person name="Ramser J."/>
            <person name="Lehrach H."/>
            <person name="Reinhardt R."/>
            <person name="McCombie W.R."/>
            <person name="de la Bastide M."/>
            <person name="Dedhia N."/>
            <person name="Blocker H."/>
            <person name="Hornischer K."/>
            <person name="Nordsiek G."/>
            <person name="Agarwala R."/>
            <person name="Aravind L."/>
            <person name="Bailey J.A."/>
            <person name="Bateman A."/>
            <person name="Batzoglou S."/>
            <person name="Birney E."/>
            <person name="Bork P."/>
            <person name="Brown D.G."/>
            <person name="Burge C.B."/>
            <person name="Cerutti L."/>
            <person name="Chen H.C."/>
            <person name="Church D."/>
            <person name="Clamp M."/>
            <person name="Copley R.R."/>
            <person name="Doerks T."/>
            <person name="Eddy S.R."/>
            <person name="Eichler E.E."/>
            <person name="Furey T.S."/>
            <person name="Galagan J."/>
            <person name="Gilbert J.G."/>
            <person name="Harmon C."/>
            <person name="Hayashizaki Y."/>
            <person name="Haussler D."/>
            <person name="Hermjakob H."/>
            <person name="Hokamp K."/>
            <person name="Jang W."/>
            <person name="Johnson L.S."/>
            <person name="Jones T.A."/>
            <person name="Kasif S."/>
            <person name="Kaspryzk A."/>
            <person name="Kennedy S."/>
            <person name="Kent W.J."/>
            <person name="Kitts P."/>
            <person name="Koonin E.V."/>
            <person name="Korf I."/>
            <person name="Kulp D."/>
            <person name="Lancet D."/>
            <person name="Lowe T.M."/>
            <person name="McLysaght A."/>
            <person name="Mikkelsen T."/>
            <person name="Moran J.V."/>
            <person name="Mulder N."/>
            <person name="Pollara V.J."/>
            <person name="Ponting C.P."/>
            <person name="Schuler G."/>
            <person name="Schultz J."/>
            <person name="Slater G."/>
            <person name="Smit A.F."/>
            <person name="Stupka E."/>
            <person name="Szustakowski J."/>
            <person name="Thierry-Mieg D."/>
            <person name="Thierry-Mieg J."/>
            <person name="Wagner L."/>
            <person name="Wallis J."/>
            <person name="Wheeler R."/>
            <person name="Williams A."/>
            <person name="Wolf Y.I."/>
            <person name="Wolfe K.H."/>
            <person name="Yang S.P."/>
            <person name="Yeh R.F."/>
            <person name="Collins F."/>
            <person name="Guyer M.S."/>
            <person name="Peterson J."/>
            <person name="Felsenfeld A."/>
            <person name="Wetterstrand K.A."/>
            <person name="Patrinos A."/>
            <person name="Morgan M.J."/>
            <person name="de Jong P."/>
            <person name="Catanese J.J."/>
            <person name="Osoegawa K."/>
            <person name="Shizuya H."/>
            <person name="Choi S."/>
            <person name="Chen Y.J."/>
        </authorList>
    </citation>
    <scope>NUCLEOTIDE SEQUENCE [LARGE SCALE GENOMIC DNA]</scope>
</reference>
<sequence length="53" mass="5769">MAVLWRLSAVCGALGGRALLLRTPVVRPAHISAFLQDRPIPECWLQGCISPLD</sequence>
<reference evidence="2 3" key="3">
    <citation type="journal article" date="2006" name="Nature">
        <title>Human chromosome 11 DNA sequence and analysis including novel gene identification.</title>
        <authorList>
            <person name="Taylor T.D."/>
            <person name="Noguchi H."/>
            <person name="Totoki Y."/>
            <person name="Toyoda A."/>
            <person name="Kuroki Y."/>
            <person name="Dewar K."/>
            <person name="Lloyd C."/>
            <person name="Itoh T."/>
            <person name="Takeda T."/>
            <person name="Kim D.W."/>
            <person name="She X."/>
            <person name="Barlow K.F."/>
            <person name="Bloom T."/>
            <person name="Bruford E."/>
            <person name="Chang J.L."/>
            <person name="Cuomo C.A."/>
            <person name="Eichler E."/>
            <person name="FitzGerald M.G."/>
            <person name="Jaffe D.B."/>
            <person name="LaButti K."/>
            <person name="Nicol R."/>
            <person name="Park H.S."/>
            <person name="Seaman C."/>
            <person name="Sougnez C."/>
            <person name="Yang X."/>
            <person name="Zimmer A.R."/>
            <person name="Zody M.C."/>
            <person name="Birren B.W."/>
            <person name="Nusbaum C."/>
            <person name="Fujiyama A."/>
            <person name="Hattori M."/>
            <person name="Rogers J."/>
            <person name="Lander E.S."/>
            <person name="Sakaki Y."/>
        </authorList>
    </citation>
    <scope>NUCLEOTIDE SEQUENCE [LARGE SCALE GENOMIC DNA]</scope>
</reference>
<organism evidence="2 3">
    <name type="scientific">Homo sapiens</name>
    <name type="common">Human</name>
    <dbReference type="NCBI Taxonomy" id="9606"/>
    <lineage>
        <taxon>Eukaryota</taxon>
        <taxon>Metazoa</taxon>
        <taxon>Chordata</taxon>
        <taxon>Craniata</taxon>
        <taxon>Vertebrata</taxon>
        <taxon>Euteleostomi</taxon>
        <taxon>Mammalia</taxon>
        <taxon>Eutheria</taxon>
        <taxon>Euarchontoglires</taxon>
        <taxon>Primates</taxon>
        <taxon>Haplorrhini</taxon>
        <taxon>Catarrhini</taxon>
        <taxon>Hominidae</taxon>
        <taxon>Homo</taxon>
    </lineage>
</organism>
<dbReference type="OpenTargets" id="ENSG00000204370"/>
<dbReference type="EMBL" id="KF511119">
    <property type="status" value="NOT_ANNOTATED_CDS"/>
    <property type="molecule type" value="Genomic_DNA"/>
</dbReference>
<feature type="signal peptide" evidence="1">
    <location>
        <begin position="1"/>
        <end position="18"/>
    </location>
</feature>
<accession>A0AAQ5BHH5</accession>
<dbReference type="Ensembl" id="ENST00000714090.1">
    <property type="protein sequence ID" value="ENSP00000519381.1"/>
    <property type="gene ID" value="ENSG00000204370.15"/>
</dbReference>
<proteinExistence type="predicted"/>
<reference evidence="2" key="5">
    <citation type="submission" date="2025-09" db="UniProtKB">
        <authorList>
            <consortium name="Ensembl"/>
        </authorList>
    </citation>
    <scope>IDENTIFICATION</scope>
</reference>
<evidence type="ECO:0000313" key="2">
    <source>
        <dbReference type="Ensembl" id="ENSP00000519381.1"/>
    </source>
</evidence>
<dbReference type="Proteomes" id="UP000005640">
    <property type="component" value="Chromosome 11"/>
</dbReference>
<evidence type="ECO:0000313" key="3">
    <source>
        <dbReference type="Proteomes" id="UP000005640"/>
    </source>
</evidence>
<name>A0AAQ5BHH5_HUMAN</name>
<gene>
    <name evidence="2" type="primary">SDHD</name>
</gene>
<feature type="chain" id="PRO_5042899516" evidence="1">
    <location>
        <begin position="19"/>
        <end position="53"/>
    </location>
</feature>
<keyword evidence="1" id="KW-0732">Signal</keyword>
<dbReference type="GeneTree" id="ENSGT00390000010003"/>
<keyword evidence="3" id="KW-1185">Reference proteome</keyword>
<reference evidence="2 3" key="2">
    <citation type="journal article" date="2004" name="Nature">
        <title>Finishing the euchromatic sequence of the human genome.</title>
        <authorList>
            <consortium name="International Human Genome Sequencing Consortium"/>
        </authorList>
    </citation>
    <scope>NUCLEOTIDE SEQUENCE [LARGE SCALE GENOMIC DNA]</scope>
</reference>
<evidence type="ECO:0000256" key="1">
    <source>
        <dbReference type="SAM" id="SignalP"/>
    </source>
</evidence>
<dbReference type="Ensembl" id="ENST00000714090.1">
    <property type="protein sequence ID" value="ENSP00000519381.1"/>
    <property type="gene ID" value="ENSG00000204370.14"/>
</dbReference>
<protein>
    <submittedName>
        <fullName evidence="2">Succinate dehydrogenase complex subunit D</fullName>
    </submittedName>
</protein>
<reference evidence="2" key="4">
    <citation type="submission" date="2025-08" db="UniProtKB">
        <authorList>
            <consortium name="Ensembl"/>
        </authorList>
    </citation>
    <scope>IDENTIFICATION</scope>
</reference>
<dbReference type="EMBL" id="AP002007">
    <property type="status" value="NOT_ANNOTATED_CDS"/>
    <property type="molecule type" value="Genomic_DNA"/>
</dbReference>
<dbReference type="EMBL" id="KF455507">
    <property type="status" value="NOT_ANNOTATED_CDS"/>
    <property type="molecule type" value="Genomic_DNA"/>
</dbReference>